<dbReference type="Gene3D" id="2.60.120.260">
    <property type="entry name" value="Galactose-binding domain-like"/>
    <property type="match status" value="1"/>
</dbReference>
<dbReference type="Proteomes" id="UP001290861">
    <property type="component" value="Unassembled WGS sequence"/>
</dbReference>
<evidence type="ECO:0000256" key="2">
    <source>
        <dbReference type="SAM" id="SignalP"/>
    </source>
</evidence>
<dbReference type="SUPFAM" id="SSF110296">
    <property type="entry name" value="Oligoxyloglucan reducing end-specific cellobiohydrolase"/>
    <property type="match status" value="3"/>
</dbReference>
<evidence type="ECO:0000313" key="4">
    <source>
        <dbReference type="EMBL" id="MDZ8119100.1"/>
    </source>
</evidence>
<comment type="caution">
    <text evidence="4">The sequence shown here is derived from an EMBL/GenBank/DDBJ whole genome shotgun (WGS) entry which is preliminary data.</text>
</comment>
<dbReference type="EMBL" id="JARVCO010000010">
    <property type="protein sequence ID" value="MDZ8119100.1"/>
    <property type="molecule type" value="Genomic_DNA"/>
</dbReference>
<keyword evidence="5" id="KW-1185">Reference proteome</keyword>
<reference evidence="4 5" key="1">
    <citation type="journal article" date="2024" name="Appl. Environ. Microbiol.">
        <title>Pontiella agarivorans sp. nov., a novel marine anaerobic bacterium capable of degrading macroalgal polysaccharides and fixing nitrogen.</title>
        <authorList>
            <person name="Liu N."/>
            <person name="Kivenson V."/>
            <person name="Peng X."/>
            <person name="Cui Z."/>
            <person name="Lankiewicz T.S."/>
            <person name="Gosselin K.M."/>
            <person name="English C.J."/>
            <person name="Blair E.M."/>
            <person name="O'Malley M.A."/>
            <person name="Valentine D.L."/>
        </authorList>
    </citation>
    <scope>NUCLEOTIDE SEQUENCE [LARGE SCALE GENOMIC DNA]</scope>
    <source>
        <strain evidence="4 5">NLcol2</strain>
    </source>
</reference>
<dbReference type="InterPro" id="IPR052025">
    <property type="entry name" value="Xyloglucanase_GH74"/>
</dbReference>
<dbReference type="RefSeq" id="WP_322608889.1">
    <property type="nucleotide sequence ID" value="NZ_JARVCO010000010.1"/>
</dbReference>
<organism evidence="4 5">
    <name type="scientific">Pontiella agarivorans</name>
    <dbReference type="NCBI Taxonomy" id="3038953"/>
    <lineage>
        <taxon>Bacteria</taxon>
        <taxon>Pseudomonadati</taxon>
        <taxon>Kiritimatiellota</taxon>
        <taxon>Kiritimatiellia</taxon>
        <taxon>Kiritimatiellales</taxon>
        <taxon>Pontiellaceae</taxon>
        <taxon>Pontiella</taxon>
    </lineage>
</organism>
<evidence type="ECO:0000256" key="1">
    <source>
        <dbReference type="ARBA" id="ARBA00022737"/>
    </source>
</evidence>
<protein>
    <recommendedName>
        <fullName evidence="3">Sortilin N-terminal domain-containing protein</fullName>
    </recommendedName>
</protein>
<sequence length="846" mass="93756">MKALCRSLKTIVLAMTVAGGALGHVPHDIIYSLDPSPDFAETGMILASSTQFGECHMVSHNHGATFSESHRGIQERSLALGHTYSPNFSKDGIVFMAMKKGYYKSTDRAENWVKQPAFGHEPVLNICLASDFTKTGKHYVLTSKGVFLVSKDGVAESLLPKDEVTFGKIIISGGKLYVHCVYYKKQKMIKGMEHIDYLSGTVDVLNLKTGKWSALSTGVDGAVIADFDISGQNQVVSLKDGSIWLKGAGGGPWKKVFSRDNGDFASVVKFSPEYADDGVLIAGTAWGFTFMSEDGGRNWELRSNGQSRWVHHFDILTKSIVFSPDYKNDQTIMMGKTTGFYKTTDNGRYWRHINIWNQKWGYYALPAPGGSQDVFTACYNGGISRSSDNGSTWESANIGITAGFANGMVLSPNYENDHSIFVVDIATGPYRSTDGGRSWGRIPELDPKKLHNQPTLFRELGISNDFKEDGTILVFLVPRHILGKRGANMVFKFNDKTKEVKRVNVVKSGRAYVNSFAFDPAGSKLGRMFCASSSGVSMSTDKGDTWKMIFTDVGIQQIFISPNVDQDGTLYLMDKDGKIHRSTDNGKSFQMPDMNLGGQYVNNLTFSPTYNKDHAIYVTTFGEGVLKSTDNGKTWVPFGLKGKFLYTGLTFSADYEQDQTIFAPAVDGIFRSTDNGKTWKNVLDHSQLLPKEVFFTVLDPKGKEIPQMLQAVKLMKEYGMYDEEVVKELYGGKKVFKKMFSPHAYLATYYTLNGGPGYMFEIDFYGYAAELKCMKGPNMGLADIVVDGEKVATVDLYAETETFDVTVYNDQSMELKEHFIQIVETGKKNSKSSGTAVNFNALNIKN</sequence>
<dbReference type="CDD" id="cd15482">
    <property type="entry name" value="Sialidase_non-viral"/>
    <property type="match status" value="1"/>
</dbReference>
<keyword evidence="1" id="KW-0677">Repeat</keyword>
<evidence type="ECO:0000259" key="3">
    <source>
        <dbReference type="Pfam" id="PF15902"/>
    </source>
</evidence>
<dbReference type="Pfam" id="PF15902">
    <property type="entry name" value="Sortilin-Vps10"/>
    <property type="match status" value="1"/>
</dbReference>
<dbReference type="InterPro" id="IPR031778">
    <property type="entry name" value="Sortilin_N"/>
</dbReference>
<feature type="domain" description="Sortilin N-terminal" evidence="3">
    <location>
        <begin position="536"/>
        <end position="635"/>
    </location>
</feature>
<gene>
    <name evidence="4" type="ORF">P9H32_10735</name>
</gene>
<evidence type="ECO:0000313" key="5">
    <source>
        <dbReference type="Proteomes" id="UP001290861"/>
    </source>
</evidence>
<dbReference type="InterPro" id="IPR015943">
    <property type="entry name" value="WD40/YVTN_repeat-like_dom_sf"/>
</dbReference>
<name>A0ABU5MY57_9BACT</name>
<dbReference type="Gene3D" id="2.130.10.10">
    <property type="entry name" value="YVTN repeat-like/Quinoprotein amine dehydrogenase"/>
    <property type="match status" value="4"/>
</dbReference>
<accession>A0ABU5MY57</accession>
<dbReference type="PANTHER" id="PTHR43739:SF5">
    <property type="entry name" value="EXO-ALPHA-SIALIDASE"/>
    <property type="match status" value="1"/>
</dbReference>
<feature type="signal peptide" evidence="2">
    <location>
        <begin position="1"/>
        <end position="23"/>
    </location>
</feature>
<keyword evidence="2" id="KW-0732">Signal</keyword>
<dbReference type="PANTHER" id="PTHR43739">
    <property type="entry name" value="XYLOGLUCANASE (EUROFUNG)"/>
    <property type="match status" value="1"/>
</dbReference>
<feature type="chain" id="PRO_5045883471" description="Sortilin N-terminal domain-containing protein" evidence="2">
    <location>
        <begin position="24"/>
        <end position="846"/>
    </location>
</feature>
<proteinExistence type="predicted"/>